<name>C1EA41_MICCC</name>
<dbReference type="InterPro" id="IPR036291">
    <property type="entry name" value="NAD(P)-bd_dom_sf"/>
</dbReference>
<dbReference type="Proteomes" id="UP000002009">
    <property type="component" value="Chromosome 7"/>
</dbReference>
<dbReference type="STRING" id="296587.C1EA41"/>
<accession>C1EA41</accession>
<reference evidence="3 4" key="1">
    <citation type="journal article" date="2009" name="Science">
        <title>Green evolution and dynamic adaptations revealed by genomes of the marine picoeukaryotes Micromonas.</title>
        <authorList>
            <person name="Worden A.Z."/>
            <person name="Lee J.H."/>
            <person name="Mock T."/>
            <person name="Rouze P."/>
            <person name="Simmons M.P."/>
            <person name="Aerts A.L."/>
            <person name="Allen A.E."/>
            <person name="Cuvelier M.L."/>
            <person name="Derelle E."/>
            <person name="Everett M.V."/>
            <person name="Foulon E."/>
            <person name="Grimwood J."/>
            <person name="Gundlach H."/>
            <person name="Henrissat B."/>
            <person name="Napoli C."/>
            <person name="McDonald S.M."/>
            <person name="Parker M.S."/>
            <person name="Rombauts S."/>
            <person name="Salamov A."/>
            <person name="Von Dassow P."/>
            <person name="Badger J.H."/>
            <person name="Coutinho P.M."/>
            <person name="Demir E."/>
            <person name="Dubchak I."/>
            <person name="Gentemann C."/>
            <person name="Eikrem W."/>
            <person name="Gready J.E."/>
            <person name="John U."/>
            <person name="Lanier W."/>
            <person name="Lindquist E.A."/>
            <person name="Lucas S."/>
            <person name="Mayer K.F."/>
            <person name="Moreau H."/>
            <person name="Not F."/>
            <person name="Otillar R."/>
            <person name="Panaud O."/>
            <person name="Pangilinan J."/>
            <person name="Paulsen I."/>
            <person name="Piegu B."/>
            <person name="Poliakov A."/>
            <person name="Robbens S."/>
            <person name="Schmutz J."/>
            <person name="Toulza E."/>
            <person name="Wyss T."/>
            <person name="Zelensky A."/>
            <person name="Zhou K."/>
            <person name="Armbrust E.V."/>
            <person name="Bhattacharya D."/>
            <person name="Goodenough U.W."/>
            <person name="Van de Peer Y."/>
            <person name="Grigoriev I.V."/>
        </authorList>
    </citation>
    <scope>NUCLEOTIDE SEQUENCE [LARGE SCALE GENOMIC DNA]</scope>
    <source>
        <strain evidence="4">RCC299 / NOUM17</strain>
    </source>
</reference>
<keyword evidence="4" id="KW-1185">Reference proteome</keyword>
<dbReference type="InterPro" id="IPR016040">
    <property type="entry name" value="NAD(P)-bd_dom"/>
</dbReference>
<dbReference type="OrthoDB" id="419598at2759"/>
<dbReference type="RefSeq" id="XP_002503533.1">
    <property type="nucleotide sequence ID" value="XM_002503487.1"/>
</dbReference>
<proteinExistence type="predicted"/>
<dbReference type="Gene3D" id="3.40.50.720">
    <property type="entry name" value="NAD(P)-binding Rossmann-like Domain"/>
    <property type="match status" value="1"/>
</dbReference>
<evidence type="ECO:0000313" key="3">
    <source>
        <dbReference type="EMBL" id="ACO64791.1"/>
    </source>
</evidence>
<dbReference type="KEGG" id="mis:MICPUN_50930"/>
<dbReference type="PANTHER" id="PTHR15020">
    <property type="entry name" value="FLAVIN REDUCTASE-RELATED"/>
    <property type="match status" value="1"/>
</dbReference>
<evidence type="ECO:0000256" key="1">
    <source>
        <dbReference type="SAM" id="MobiDB-lite"/>
    </source>
</evidence>
<dbReference type="Pfam" id="PF13460">
    <property type="entry name" value="NAD_binding_10"/>
    <property type="match status" value="1"/>
</dbReference>
<dbReference type="EMBL" id="CP001328">
    <property type="protein sequence ID" value="ACO64791.1"/>
    <property type="molecule type" value="Genomic_DNA"/>
</dbReference>
<dbReference type="AlphaFoldDB" id="C1EA41"/>
<dbReference type="OMA" id="FKITNAF"/>
<evidence type="ECO:0000259" key="2">
    <source>
        <dbReference type="Pfam" id="PF13460"/>
    </source>
</evidence>
<feature type="domain" description="NAD(P)-binding" evidence="2">
    <location>
        <begin position="117"/>
        <end position="317"/>
    </location>
</feature>
<dbReference type="InParanoid" id="C1EA41"/>
<gene>
    <name evidence="3" type="ORF">MICPUN_50930</name>
</gene>
<evidence type="ECO:0000313" key="4">
    <source>
        <dbReference type="Proteomes" id="UP000002009"/>
    </source>
</evidence>
<dbReference type="eggNOG" id="KOG1203">
    <property type="taxonomic scope" value="Eukaryota"/>
</dbReference>
<protein>
    <recommendedName>
        <fullName evidence="2">NAD(P)-binding domain-containing protein</fullName>
    </recommendedName>
</protein>
<sequence>MSTSLTSLTSLRVSIGNRPERRSARAAVRGSGSGRVRPSTRSSSTLHVVRAESSSTPDAVDGGVSRAGRREAISGALAAITFASNASIASLALADDDVVAAPPAAPVSVPPKILVVGATGQTGQLVVDELRRRGGAGITAAVRSPEKASKLGIDRGGVELLPGFDVTAPADVLAGPMKGTDVVVICTGFVPGNPFKMAQAAHAVDNEGVVHLVDAAKAAGVKRVVLISSILTDGRAMGAADSPGFKITNAFGGVLDEKLVGEKHLQASGVEYVIVRPAGLRGEPPKTQLVATPGNVMASGEVSRELVARVMAEAAFAPSAANKIVEIAEEGTFAPGYTPEGVEGYLVGDDKSRWFP</sequence>
<dbReference type="GeneID" id="8245173"/>
<organism evidence="3 4">
    <name type="scientific">Micromonas commoda (strain RCC299 / NOUM17 / CCMP2709)</name>
    <name type="common">Picoplanktonic green alga</name>
    <dbReference type="NCBI Taxonomy" id="296587"/>
    <lineage>
        <taxon>Eukaryota</taxon>
        <taxon>Viridiplantae</taxon>
        <taxon>Chlorophyta</taxon>
        <taxon>Mamiellophyceae</taxon>
        <taxon>Mamiellales</taxon>
        <taxon>Mamiellaceae</taxon>
        <taxon>Micromonas</taxon>
    </lineage>
</organism>
<feature type="region of interest" description="Disordered" evidence="1">
    <location>
        <begin position="16"/>
        <end position="64"/>
    </location>
</feature>
<dbReference type="SUPFAM" id="SSF51735">
    <property type="entry name" value="NAD(P)-binding Rossmann-fold domains"/>
    <property type="match status" value="1"/>
</dbReference>
<dbReference type="PANTHER" id="PTHR15020:SF11">
    <property type="entry name" value="OS06G0360300 PROTEIN"/>
    <property type="match status" value="1"/>
</dbReference>
<feature type="compositionally biased region" description="Low complexity" evidence="1">
    <location>
        <begin position="25"/>
        <end position="45"/>
    </location>
</feature>